<sequence length="313" mass="35162">MIRKIRLIRTLVVLLSSVFAIVLIAYLIGRGQTTPVIMISDDRLEPNKPLTEQGKYLVEKRISTKELEELGGQFVTDYNQLKGKKLKTAVKKNSPIPTYLLTSTKSAGQFASETAINHTLFKLPEGLKMLPPGIEEGDRISVKAIFQKGDDDKEKYIGEVVASAKVAGIQKEDILLYVNDDEFNRLSLMKEYSQFILTLPGVKNVGQCEDVVPKLKEDRDKAIEKLKESKSFKKESKSKQKDDIQAIKDKYTLRILNAECTKQGDKGSTTYSGDIKNQIIEKNKELEQGSIVDNTSDSEHEEETSKKEASNEN</sequence>
<reference evidence="3 4" key="1">
    <citation type="submission" date="2015-09" db="EMBL/GenBank/DDBJ databases">
        <title>Bacillus cereus food isolates.</title>
        <authorList>
            <person name="Boekhorst J."/>
        </authorList>
    </citation>
    <scope>NUCLEOTIDE SEQUENCE [LARGE SCALE GENOMIC DNA]</scope>
    <source>
        <strain evidence="3 4">B4088</strain>
    </source>
</reference>
<evidence type="ECO:0000313" key="3">
    <source>
        <dbReference type="EMBL" id="KZD72130.1"/>
    </source>
</evidence>
<protein>
    <submittedName>
        <fullName evidence="3">Uncharacterized protein</fullName>
    </submittedName>
</protein>
<evidence type="ECO:0000313" key="4">
    <source>
        <dbReference type="Proteomes" id="UP000076482"/>
    </source>
</evidence>
<dbReference type="Proteomes" id="UP000076482">
    <property type="component" value="Unassembled WGS sequence"/>
</dbReference>
<evidence type="ECO:0000256" key="2">
    <source>
        <dbReference type="SAM" id="Phobius"/>
    </source>
</evidence>
<gene>
    <name evidence="3" type="ORF">B4088_0591</name>
</gene>
<keyword evidence="2" id="KW-0812">Transmembrane</keyword>
<comment type="caution">
    <text evidence="3">The sequence shown here is derived from an EMBL/GenBank/DDBJ whole genome shotgun (WGS) entry which is preliminary data.</text>
</comment>
<organism evidence="3 4">
    <name type="scientific">Bacillus cereus</name>
    <dbReference type="NCBI Taxonomy" id="1396"/>
    <lineage>
        <taxon>Bacteria</taxon>
        <taxon>Bacillati</taxon>
        <taxon>Bacillota</taxon>
        <taxon>Bacilli</taxon>
        <taxon>Bacillales</taxon>
        <taxon>Bacillaceae</taxon>
        <taxon>Bacillus</taxon>
        <taxon>Bacillus cereus group</taxon>
    </lineage>
</organism>
<proteinExistence type="predicted"/>
<feature type="compositionally biased region" description="Basic and acidic residues" evidence="1">
    <location>
        <begin position="303"/>
        <end position="313"/>
    </location>
</feature>
<keyword evidence="2" id="KW-1133">Transmembrane helix</keyword>
<keyword evidence="2" id="KW-0472">Membrane</keyword>
<dbReference type="RefSeq" id="WP_063259811.1">
    <property type="nucleotide sequence ID" value="NZ_LJKE01000015.1"/>
</dbReference>
<feature type="transmembrane region" description="Helical" evidence="2">
    <location>
        <begin position="7"/>
        <end position="28"/>
    </location>
</feature>
<feature type="region of interest" description="Disordered" evidence="1">
    <location>
        <begin position="282"/>
        <end position="313"/>
    </location>
</feature>
<name>A0A164QSQ7_BACCE</name>
<accession>A0A164QSQ7</accession>
<evidence type="ECO:0000256" key="1">
    <source>
        <dbReference type="SAM" id="MobiDB-lite"/>
    </source>
</evidence>
<dbReference type="EMBL" id="LJKE01000015">
    <property type="protein sequence ID" value="KZD72130.1"/>
    <property type="molecule type" value="Genomic_DNA"/>
</dbReference>
<dbReference type="PATRIC" id="fig|1396.535.peg.4343"/>
<dbReference type="AlphaFoldDB" id="A0A164QSQ7"/>